<feature type="transmembrane region" description="Helical" evidence="1">
    <location>
        <begin position="141"/>
        <end position="164"/>
    </location>
</feature>
<evidence type="ECO:0000313" key="4">
    <source>
        <dbReference type="Proteomes" id="UP000663832"/>
    </source>
</evidence>
<keyword evidence="1" id="KW-1133">Transmembrane helix</keyword>
<keyword evidence="1" id="KW-0812">Transmembrane</keyword>
<proteinExistence type="predicted"/>
<sequence length="173" mass="19650">MAESCPRPKFAKIVLGIGCFFLGVTVVCFLAGGPLYLQEYNKMRFYVKDSCRVRSAGYDRNDKCPGESGTKSRIYRVCYIAVWHVEFGPNRIFKATIRSDRHGSYQSVDSTSEKYKAGSSYPCWYNSKKPSQVTWYGPVTIYSFILLLIGAISIPFAIIFLIAFCRLRTRADL</sequence>
<dbReference type="AlphaFoldDB" id="A0A814MDU8"/>
<dbReference type="EMBL" id="CAJNOM010000094">
    <property type="protein sequence ID" value="CAF1033589.1"/>
    <property type="molecule type" value="Genomic_DNA"/>
</dbReference>
<protein>
    <submittedName>
        <fullName evidence="3">Uncharacterized protein</fullName>
    </submittedName>
</protein>
<organism evidence="3 5">
    <name type="scientific">Adineta steineri</name>
    <dbReference type="NCBI Taxonomy" id="433720"/>
    <lineage>
        <taxon>Eukaryota</taxon>
        <taxon>Metazoa</taxon>
        <taxon>Spiralia</taxon>
        <taxon>Gnathifera</taxon>
        <taxon>Rotifera</taxon>
        <taxon>Eurotatoria</taxon>
        <taxon>Bdelloidea</taxon>
        <taxon>Adinetida</taxon>
        <taxon>Adinetidae</taxon>
        <taxon>Adineta</taxon>
    </lineage>
</organism>
<evidence type="ECO:0000313" key="3">
    <source>
        <dbReference type="EMBL" id="CAF1077051.1"/>
    </source>
</evidence>
<evidence type="ECO:0000256" key="1">
    <source>
        <dbReference type="SAM" id="Phobius"/>
    </source>
</evidence>
<evidence type="ECO:0000313" key="2">
    <source>
        <dbReference type="EMBL" id="CAF1033589.1"/>
    </source>
</evidence>
<dbReference type="OrthoDB" id="10031608at2759"/>
<gene>
    <name evidence="3" type="ORF">BJG266_LOCUS20039</name>
    <name evidence="2" type="ORF">QVE165_LOCUS16675</name>
</gene>
<dbReference type="EMBL" id="CAJNOI010000111">
    <property type="protein sequence ID" value="CAF1077051.1"/>
    <property type="molecule type" value="Genomic_DNA"/>
</dbReference>
<dbReference type="Proteomes" id="UP000663877">
    <property type="component" value="Unassembled WGS sequence"/>
</dbReference>
<name>A0A814MDU8_9BILA</name>
<feature type="transmembrane region" description="Helical" evidence="1">
    <location>
        <begin position="12"/>
        <end position="37"/>
    </location>
</feature>
<reference evidence="3" key="1">
    <citation type="submission" date="2021-02" db="EMBL/GenBank/DDBJ databases">
        <authorList>
            <person name="Nowell W R."/>
        </authorList>
    </citation>
    <scope>NUCLEOTIDE SEQUENCE</scope>
</reference>
<comment type="caution">
    <text evidence="3">The sequence shown here is derived from an EMBL/GenBank/DDBJ whole genome shotgun (WGS) entry which is preliminary data.</text>
</comment>
<evidence type="ECO:0000313" key="5">
    <source>
        <dbReference type="Proteomes" id="UP000663877"/>
    </source>
</evidence>
<keyword evidence="4" id="KW-1185">Reference proteome</keyword>
<accession>A0A814MDU8</accession>
<dbReference type="Proteomes" id="UP000663832">
    <property type="component" value="Unassembled WGS sequence"/>
</dbReference>
<keyword evidence="1" id="KW-0472">Membrane</keyword>